<accession>A0A9J5X1Z8</accession>
<keyword evidence="3" id="KW-0611">Plant defense</keyword>
<evidence type="ECO:0000256" key="2">
    <source>
        <dbReference type="ARBA" id="ARBA00022741"/>
    </source>
</evidence>
<feature type="domain" description="Disease resistance N-terminal" evidence="4">
    <location>
        <begin position="89"/>
        <end position="142"/>
    </location>
</feature>
<dbReference type="GO" id="GO:0000166">
    <property type="term" value="F:nucleotide binding"/>
    <property type="evidence" value="ECO:0007669"/>
    <property type="project" value="UniProtKB-KW"/>
</dbReference>
<keyword evidence="2" id="KW-0547">Nucleotide-binding</keyword>
<dbReference type="Gene3D" id="1.20.5.4130">
    <property type="match status" value="1"/>
</dbReference>
<proteinExistence type="predicted"/>
<evidence type="ECO:0000256" key="1">
    <source>
        <dbReference type="ARBA" id="ARBA00022737"/>
    </source>
</evidence>
<dbReference type="GO" id="GO:0006952">
    <property type="term" value="P:defense response"/>
    <property type="evidence" value="ECO:0007669"/>
    <property type="project" value="UniProtKB-KW"/>
</dbReference>
<dbReference type="InterPro" id="IPR041118">
    <property type="entry name" value="Rx_N"/>
</dbReference>
<dbReference type="Proteomes" id="UP000824120">
    <property type="component" value="Chromosome 10"/>
</dbReference>
<dbReference type="OrthoDB" id="1305223at2759"/>
<reference evidence="5 6" key="1">
    <citation type="submission" date="2020-09" db="EMBL/GenBank/DDBJ databases">
        <title>De no assembly of potato wild relative species, Solanum commersonii.</title>
        <authorList>
            <person name="Cho K."/>
        </authorList>
    </citation>
    <scope>NUCLEOTIDE SEQUENCE [LARGE SCALE GENOMIC DNA]</scope>
    <source>
        <strain evidence="5">LZ3.2</strain>
        <tissue evidence="5">Leaf</tissue>
    </source>
</reference>
<sequence length="143" mass="16168">MYQSNTSLYAMYRDITLCDVSGRCFTRCINRIHHFTRCIGTSSDVPEIETQCIMTLRDVSETGTRDVSRCFGIEGANATMADPVIGATIQVVLEKLLSLTIKELSSSRDWKKDLEMLTKNISLIQAFTHDAERRQVEDQAVEL</sequence>
<evidence type="ECO:0000313" key="6">
    <source>
        <dbReference type="Proteomes" id="UP000824120"/>
    </source>
</evidence>
<organism evidence="5 6">
    <name type="scientific">Solanum commersonii</name>
    <name type="common">Commerson's wild potato</name>
    <name type="synonym">Commerson's nightshade</name>
    <dbReference type="NCBI Taxonomy" id="4109"/>
    <lineage>
        <taxon>Eukaryota</taxon>
        <taxon>Viridiplantae</taxon>
        <taxon>Streptophyta</taxon>
        <taxon>Embryophyta</taxon>
        <taxon>Tracheophyta</taxon>
        <taxon>Spermatophyta</taxon>
        <taxon>Magnoliopsida</taxon>
        <taxon>eudicotyledons</taxon>
        <taxon>Gunneridae</taxon>
        <taxon>Pentapetalae</taxon>
        <taxon>asterids</taxon>
        <taxon>lamiids</taxon>
        <taxon>Solanales</taxon>
        <taxon>Solanaceae</taxon>
        <taxon>Solanoideae</taxon>
        <taxon>Solaneae</taxon>
        <taxon>Solanum</taxon>
    </lineage>
</organism>
<evidence type="ECO:0000256" key="3">
    <source>
        <dbReference type="ARBA" id="ARBA00022821"/>
    </source>
</evidence>
<evidence type="ECO:0000313" key="5">
    <source>
        <dbReference type="EMBL" id="KAG5581246.1"/>
    </source>
</evidence>
<dbReference type="Pfam" id="PF18052">
    <property type="entry name" value="Rx_N"/>
    <property type="match status" value="1"/>
</dbReference>
<name>A0A9J5X1Z8_SOLCO</name>
<dbReference type="AlphaFoldDB" id="A0A9J5X1Z8"/>
<keyword evidence="1" id="KW-0677">Repeat</keyword>
<evidence type="ECO:0000259" key="4">
    <source>
        <dbReference type="Pfam" id="PF18052"/>
    </source>
</evidence>
<protein>
    <recommendedName>
        <fullName evidence="4">Disease resistance N-terminal domain-containing protein</fullName>
    </recommendedName>
</protein>
<dbReference type="EMBL" id="JACXVP010000010">
    <property type="protein sequence ID" value="KAG5581246.1"/>
    <property type="molecule type" value="Genomic_DNA"/>
</dbReference>
<comment type="caution">
    <text evidence="5">The sequence shown here is derived from an EMBL/GenBank/DDBJ whole genome shotgun (WGS) entry which is preliminary data.</text>
</comment>
<keyword evidence="6" id="KW-1185">Reference proteome</keyword>
<gene>
    <name evidence="5" type="ORF">H5410_051873</name>
</gene>